<dbReference type="Proteomes" id="UP000008387">
    <property type="component" value="Chromosome"/>
</dbReference>
<dbReference type="HOGENOM" id="CLU_1738021_0_0_7"/>
<evidence type="ECO:0008006" key="4">
    <source>
        <dbReference type="Google" id="ProtNLM"/>
    </source>
</evidence>
<feature type="transmembrane region" description="Helical" evidence="1">
    <location>
        <begin position="87"/>
        <end position="106"/>
    </location>
</feature>
<keyword evidence="1" id="KW-0472">Membrane</keyword>
<evidence type="ECO:0000313" key="3">
    <source>
        <dbReference type="Proteomes" id="UP000008387"/>
    </source>
</evidence>
<protein>
    <recommendedName>
        <fullName evidence="4">Methyl-accepting chemotaxis protein</fullName>
    </recommendedName>
</protein>
<keyword evidence="3" id="KW-1185">Reference proteome</keyword>
<sequence length="150" mass="16416">MCTQKSLNKIEVNISMFVQSINQTAMMIEEQTQNTAQINMAMESLERTMAHNTQIAQTSSTISQNVQRTAQDILDEANSKKFLGASLALRVLMGGSHIWVQTALGSKMGLGGEVPSHVVKMRHAGVLIWCIYCIISLSPCLILSVCKDCA</sequence>
<proteinExistence type="predicted"/>
<keyword evidence="1" id="KW-1133">Transmembrane helix</keyword>
<dbReference type="KEGG" id="hbi:HBZC1_06220"/>
<name>F8KQ34_HELBC</name>
<accession>F8KQ34</accession>
<gene>
    <name evidence="2" type="ordered locus">HBZC1_06220</name>
</gene>
<organism evidence="2 3">
    <name type="scientific">Helicobacter bizzozeronii (strain CIII-1)</name>
    <dbReference type="NCBI Taxonomy" id="1002804"/>
    <lineage>
        <taxon>Bacteria</taxon>
        <taxon>Pseudomonadati</taxon>
        <taxon>Campylobacterota</taxon>
        <taxon>Epsilonproteobacteria</taxon>
        <taxon>Campylobacterales</taxon>
        <taxon>Helicobacteraceae</taxon>
        <taxon>Helicobacter</taxon>
    </lineage>
</organism>
<feature type="transmembrane region" description="Helical" evidence="1">
    <location>
        <begin position="126"/>
        <end position="146"/>
    </location>
</feature>
<keyword evidence="1" id="KW-0812">Transmembrane</keyword>
<dbReference type="SUPFAM" id="SSF58104">
    <property type="entry name" value="Methyl-accepting chemotaxis protein (MCP) signaling domain"/>
    <property type="match status" value="1"/>
</dbReference>
<dbReference type="eggNOG" id="COG0840">
    <property type="taxonomic scope" value="Bacteria"/>
</dbReference>
<evidence type="ECO:0000313" key="2">
    <source>
        <dbReference type="EMBL" id="CCB79608.1"/>
    </source>
</evidence>
<reference evidence="2 3" key="1">
    <citation type="journal article" date="2011" name="J. Bacteriol.">
        <title>Genome sequence of Helicobacter bizzozeronii strain CIII-1, an isolate from human gastric mucosa.</title>
        <authorList>
            <person name="Schott T."/>
            <person name="Rossi M."/>
            <person name="Hanninen M.L."/>
        </authorList>
    </citation>
    <scope>NUCLEOTIDE SEQUENCE [LARGE SCALE GENOMIC DNA]</scope>
    <source>
        <strain evidence="2 3">CIII-1</strain>
    </source>
</reference>
<evidence type="ECO:0000256" key="1">
    <source>
        <dbReference type="SAM" id="Phobius"/>
    </source>
</evidence>
<dbReference type="EMBL" id="FR871757">
    <property type="protein sequence ID" value="CCB79608.1"/>
    <property type="molecule type" value="Genomic_DNA"/>
</dbReference>
<dbReference type="STRING" id="1002804.HBZC1_06220"/>
<dbReference type="AlphaFoldDB" id="F8KQ34"/>